<dbReference type="InterPro" id="IPR027417">
    <property type="entry name" value="P-loop_NTPase"/>
</dbReference>
<dbReference type="Proteomes" id="UP000241074">
    <property type="component" value="Chromosome"/>
</dbReference>
<dbReference type="InterPro" id="IPR008921">
    <property type="entry name" value="DNA_pol3_clamp-load_cplx_C"/>
</dbReference>
<dbReference type="GO" id="GO:0006261">
    <property type="term" value="P:DNA-templated DNA replication"/>
    <property type="evidence" value="ECO:0007669"/>
    <property type="project" value="TreeGrafter"/>
</dbReference>
<gene>
    <name evidence="11" type="ORF">C7S18_12480</name>
</gene>
<evidence type="ECO:0000256" key="1">
    <source>
        <dbReference type="ARBA" id="ARBA00012417"/>
    </source>
</evidence>
<evidence type="ECO:0000256" key="5">
    <source>
        <dbReference type="ARBA" id="ARBA00022705"/>
    </source>
</evidence>
<dbReference type="SUPFAM" id="SSF48019">
    <property type="entry name" value="post-AAA+ oligomerization domain-like"/>
    <property type="match status" value="1"/>
</dbReference>
<reference evidence="11 12" key="1">
    <citation type="submission" date="2018-03" db="EMBL/GenBank/DDBJ databases">
        <title>Ahniella affigens gen. nov., sp. nov., a gammaproteobacterium isolated from sandy soil near a stream.</title>
        <authorList>
            <person name="Ko Y."/>
            <person name="Kim J.-H."/>
        </authorList>
    </citation>
    <scope>NUCLEOTIDE SEQUENCE [LARGE SCALE GENOMIC DNA]</scope>
    <source>
        <strain evidence="11 12">D13</strain>
    </source>
</reference>
<name>A0A2P1PT01_9GAMM</name>
<dbReference type="SUPFAM" id="SSF52540">
    <property type="entry name" value="P-loop containing nucleoside triphosphate hydrolases"/>
    <property type="match status" value="1"/>
</dbReference>
<dbReference type="CDD" id="cd18138">
    <property type="entry name" value="HLD_clamp_pol_III_delta"/>
    <property type="match status" value="1"/>
</dbReference>
<keyword evidence="5" id="KW-0235">DNA replication</keyword>
<feature type="domain" description="DNA polymerase III delta N-terminal" evidence="10">
    <location>
        <begin position="22"/>
        <end position="131"/>
    </location>
</feature>
<evidence type="ECO:0000256" key="9">
    <source>
        <dbReference type="NCBIfam" id="TIGR01128"/>
    </source>
</evidence>
<sequence length="339" mass="37273">MSWNLAQLDRHLREAKALATAYLIAGEEHLLVLEAADRVRARAKALGFSERQVLDAESGFDWDELARAGASLSLFASQRLIDLRMPGGKPGNDGSEAIQQFCATAPPDTCLLITCTTWGKAHEGKWVQAIERAGGYLPIWPLRREDLDGWIAERARSRSVQLSGDAVAAIAERVEGNLLAAAQEIDKLKLLMPDARIDAPTVVQVMADSARYDVFSLVDAALVGDAARVVRVLRGLKAEGEMVPGLMGWFLTQLQALVRLSQLAPSQQAAALPQERIYGPRQQIVRKALARGDRAFWEQRLREAAEVDRLGKGRGTGDAYLAFERLLLRIADRRKFGAL</sequence>
<dbReference type="AlphaFoldDB" id="A0A2P1PT01"/>
<dbReference type="PANTHER" id="PTHR34388">
    <property type="entry name" value="DNA POLYMERASE III SUBUNIT DELTA"/>
    <property type="match status" value="1"/>
</dbReference>
<proteinExistence type="inferred from homology"/>
<dbReference type="OrthoDB" id="9770982at2"/>
<dbReference type="Pfam" id="PF06144">
    <property type="entry name" value="DNA_pol3_delta"/>
    <property type="match status" value="1"/>
</dbReference>
<evidence type="ECO:0000256" key="7">
    <source>
        <dbReference type="ARBA" id="ARBA00034754"/>
    </source>
</evidence>
<dbReference type="GO" id="GO:0009360">
    <property type="term" value="C:DNA polymerase III complex"/>
    <property type="evidence" value="ECO:0007669"/>
    <property type="project" value="UniProtKB-UniRule"/>
</dbReference>
<keyword evidence="12" id="KW-1185">Reference proteome</keyword>
<dbReference type="GO" id="GO:0003887">
    <property type="term" value="F:DNA-directed DNA polymerase activity"/>
    <property type="evidence" value="ECO:0007669"/>
    <property type="project" value="UniProtKB-UniRule"/>
</dbReference>
<dbReference type="RefSeq" id="WP_106891886.1">
    <property type="nucleotide sequence ID" value="NZ_CP027860.1"/>
</dbReference>
<organism evidence="11 12">
    <name type="scientific">Ahniella affigens</name>
    <dbReference type="NCBI Taxonomy" id="2021234"/>
    <lineage>
        <taxon>Bacteria</taxon>
        <taxon>Pseudomonadati</taxon>
        <taxon>Pseudomonadota</taxon>
        <taxon>Gammaproteobacteria</taxon>
        <taxon>Lysobacterales</taxon>
        <taxon>Rhodanobacteraceae</taxon>
        <taxon>Ahniella</taxon>
    </lineage>
</organism>
<reference evidence="11 12" key="2">
    <citation type="submission" date="2018-03" db="EMBL/GenBank/DDBJ databases">
        <authorList>
            <person name="Keele B.F."/>
        </authorList>
    </citation>
    <scope>NUCLEOTIDE SEQUENCE [LARGE SCALE GENOMIC DNA]</scope>
    <source>
        <strain evidence="11 12">D13</strain>
    </source>
</reference>
<dbReference type="PANTHER" id="PTHR34388:SF1">
    <property type="entry name" value="DNA POLYMERASE III SUBUNIT DELTA"/>
    <property type="match status" value="1"/>
</dbReference>
<dbReference type="Gene3D" id="1.20.272.10">
    <property type="match status" value="1"/>
</dbReference>
<dbReference type="GO" id="GO:0003677">
    <property type="term" value="F:DNA binding"/>
    <property type="evidence" value="ECO:0007669"/>
    <property type="project" value="InterPro"/>
</dbReference>
<keyword evidence="3" id="KW-0808">Transferase</keyword>
<evidence type="ECO:0000313" key="11">
    <source>
        <dbReference type="EMBL" id="AVP97966.1"/>
    </source>
</evidence>
<dbReference type="EC" id="2.7.7.7" evidence="1 9"/>
<keyword evidence="4" id="KW-0548">Nucleotidyltransferase</keyword>
<dbReference type="EMBL" id="CP027860">
    <property type="protein sequence ID" value="AVP97966.1"/>
    <property type="molecule type" value="Genomic_DNA"/>
</dbReference>
<evidence type="ECO:0000313" key="12">
    <source>
        <dbReference type="Proteomes" id="UP000241074"/>
    </source>
</evidence>
<protein>
    <recommendedName>
        <fullName evidence="2 9">DNA polymerase III subunit delta</fullName>
        <ecNumber evidence="1 9">2.7.7.7</ecNumber>
    </recommendedName>
</protein>
<dbReference type="InterPro" id="IPR010372">
    <property type="entry name" value="DNA_pol3_delta_N"/>
</dbReference>
<evidence type="ECO:0000256" key="4">
    <source>
        <dbReference type="ARBA" id="ARBA00022695"/>
    </source>
</evidence>
<dbReference type="NCBIfam" id="TIGR01128">
    <property type="entry name" value="holA"/>
    <property type="match status" value="1"/>
</dbReference>
<comment type="catalytic activity">
    <reaction evidence="8">
        <text>DNA(n) + a 2'-deoxyribonucleoside 5'-triphosphate = DNA(n+1) + diphosphate</text>
        <dbReference type="Rhea" id="RHEA:22508"/>
        <dbReference type="Rhea" id="RHEA-COMP:17339"/>
        <dbReference type="Rhea" id="RHEA-COMP:17340"/>
        <dbReference type="ChEBI" id="CHEBI:33019"/>
        <dbReference type="ChEBI" id="CHEBI:61560"/>
        <dbReference type="ChEBI" id="CHEBI:173112"/>
        <dbReference type="EC" id="2.7.7.7"/>
    </reaction>
</comment>
<dbReference type="Gene3D" id="1.10.8.60">
    <property type="match status" value="1"/>
</dbReference>
<accession>A0A2P1PT01</accession>
<dbReference type="InterPro" id="IPR005790">
    <property type="entry name" value="DNA_polIII_delta"/>
</dbReference>
<dbReference type="Gene3D" id="3.40.50.300">
    <property type="entry name" value="P-loop containing nucleotide triphosphate hydrolases"/>
    <property type="match status" value="1"/>
</dbReference>
<comment type="similarity">
    <text evidence="7">Belongs to the DNA polymerase HolA subunit family.</text>
</comment>
<evidence type="ECO:0000256" key="8">
    <source>
        <dbReference type="ARBA" id="ARBA00049244"/>
    </source>
</evidence>
<evidence type="ECO:0000256" key="3">
    <source>
        <dbReference type="ARBA" id="ARBA00022679"/>
    </source>
</evidence>
<evidence type="ECO:0000256" key="2">
    <source>
        <dbReference type="ARBA" id="ARBA00017703"/>
    </source>
</evidence>
<keyword evidence="6" id="KW-0239">DNA-directed DNA polymerase</keyword>
<dbReference type="KEGG" id="xba:C7S18_12480"/>
<evidence type="ECO:0000259" key="10">
    <source>
        <dbReference type="Pfam" id="PF06144"/>
    </source>
</evidence>
<evidence type="ECO:0000256" key="6">
    <source>
        <dbReference type="ARBA" id="ARBA00022932"/>
    </source>
</evidence>